<name>A0ABQ7FVA6_DUNSA</name>
<sequence>MDHQLKLGNKQSSPNDETQKQNGVQQHNAKGGNMPKIWNTQNMMTCAAERREEEVVPLLTEALDRPRYILLIYSCTDVACTFRNSEENCPGNEALWQATKEREAH</sequence>
<evidence type="ECO:0000313" key="3">
    <source>
        <dbReference type="Proteomes" id="UP000815325"/>
    </source>
</evidence>
<organism evidence="2 3">
    <name type="scientific">Dunaliella salina</name>
    <name type="common">Green alga</name>
    <name type="synonym">Protococcus salinus</name>
    <dbReference type="NCBI Taxonomy" id="3046"/>
    <lineage>
        <taxon>Eukaryota</taxon>
        <taxon>Viridiplantae</taxon>
        <taxon>Chlorophyta</taxon>
        <taxon>core chlorophytes</taxon>
        <taxon>Chlorophyceae</taxon>
        <taxon>CS clade</taxon>
        <taxon>Chlamydomonadales</taxon>
        <taxon>Dunaliellaceae</taxon>
        <taxon>Dunaliella</taxon>
    </lineage>
</organism>
<keyword evidence="3" id="KW-1185">Reference proteome</keyword>
<feature type="region of interest" description="Disordered" evidence="1">
    <location>
        <begin position="1"/>
        <end position="37"/>
    </location>
</feature>
<gene>
    <name evidence="2" type="ORF">DUNSADRAFT_3529</name>
</gene>
<dbReference type="EMBL" id="MU071032">
    <property type="protein sequence ID" value="KAF5826323.1"/>
    <property type="molecule type" value="Genomic_DNA"/>
</dbReference>
<evidence type="ECO:0000256" key="1">
    <source>
        <dbReference type="SAM" id="MobiDB-lite"/>
    </source>
</evidence>
<evidence type="ECO:0000313" key="2">
    <source>
        <dbReference type="EMBL" id="KAF5826323.1"/>
    </source>
</evidence>
<reference evidence="2" key="1">
    <citation type="submission" date="2017-08" db="EMBL/GenBank/DDBJ databases">
        <authorList>
            <person name="Polle J.E."/>
            <person name="Barry K."/>
            <person name="Cushman J."/>
            <person name="Schmutz J."/>
            <person name="Tran D."/>
            <person name="Hathwaick L.T."/>
            <person name="Yim W.C."/>
            <person name="Jenkins J."/>
            <person name="Mckie-Krisberg Z.M."/>
            <person name="Prochnik S."/>
            <person name="Lindquist E."/>
            <person name="Dockter R.B."/>
            <person name="Adam C."/>
            <person name="Molina H."/>
            <person name="Bunkerborg J."/>
            <person name="Jin E."/>
            <person name="Buchheim M."/>
            <person name="Magnuson J."/>
        </authorList>
    </citation>
    <scope>NUCLEOTIDE SEQUENCE</scope>
    <source>
        <strain evidence="2">CCAP 19/18</strain>
    </source>
</reference>
<feature type="compositionally biased region" description="Polar residues" evidence="1">
    <location>
        <begin position="9"/>
        <end position="28"/>
    </location>
</feature>
<dbReference type="Proteomes" id="UP000815325">
    <property type="component" value="Unassembled WGS sequence"/>
</dbReference>
<accession>A0ABQ7FVA6</accession>
<comment type="caution">
    <text evidence="2">The sequence shown here is derived from an EMBL/GenBank/DDBJ whole genome shotgun (WGS) entry which is preliminary data.</text>
</comment>
<protein>
    <submittedName>
        <fullName evidence="2">Uncharacterized protein</fullName>
    </submittedName>
</protein>
<proteinExistence type="predicted"/>